<keyword evidence="1" id="KW-0378">Hydrolase</keyword>
<dbReference type="Gene3D" id="3.40.50.1000">
    <property type="entry name" value="HAD superfamily/HAD-like"/>
    <property type="match status" value="1"/>
</dbReference>
<keyword evidence="2" id="KW-1185">Reference proteome</keyword>
<dbReference type="InterPro" id="IPR036412">
    <property type="entry name" value="HAD-like_sf"/>
</dbReference>
<dbReference type="PANTHER" id="PTHR10000:SF25">
    <property type="entry name" value="PHOSPHATASE YKRA-RELATED"/>
    <property type="match status" value="1"/>
</dbReference>
<gene>
    <name evidence="1" type="ORF">DYH56_03740</name>
</gene>
<dbReference type="InterPro" id="IPR000150">
    <property type="entry name" value="Cof"/>
</dbReference>
<dbReference type="InterPro" id="IPR023214">
    <property type="entry name" value="HAD_sf"/>
</dbReference>
<dbReference type="SFLD" id="SFLDS00003">
    <property type="entry name" value="Haloacid_Dehalogenase"/>
    <property type="match status" value="1"/>
</dbReference>
<dbReference type="NCBIfam" id="TIGR00099">
    <property type="entry name" value="Cof-subfamily"/>
    <property type="match status" value="1"/>
</dbReference>
<name>A0ABX9KJX6_9FUSO</name>
<evidence type="ECO:0000313" key="1">
    <source>
        <dbReference type="EMBL" id="REI42479.1"/>
    </source>
</evidence>
<dbReference type="NCBIfam" id="TIGR01484">
    <property type="entry name" value="HAD-SF-IIB"/>
    <property type="match status" value="1"/>
</dbReference>
<organism evidence="1 2">
    <name type="scientific">Psychrilyobacter piezotolerans</name>
    <dbReference type="NCBI Taxonomy" id="2293438"/>
    <lineage>
        <taxon>Bacteria</taxon>
        <taxon>Fusobacteriati</taxon>
        <taxon>Fusobacteriota</taxon>
        <taxon>Fusobacteriia</taxon>
        <taxon>Fusobacteriales</taxon>
        <taxon>Fusobacteriaceae</taxon>
        <taxon>Psychrilyobacter</taxon>
    </lineage>
</organism>
<dbReference type="SFLD" id="SFLDG01140">
    <property type="entry name" value="C2.B:_Phosphomannomutase_and_P"/>
    <property type="match status" value="1"/>
</dbReference>
<accession>A0ABX9KJX6</accession>
<evidence type="ECO:0000313" key="2">
    <source>
        <dbReference type="Proteomes" id="UP000263486"/>
    </source>
</evidence>
<dbReference type="PANTHER" id="PTHR10000">
    <property type="entry name" value="PHOSPHOSERINE PHOSPHATASE"/>
    <property type="match status" value="1"/>
</dbReference>
<comment type="caution">
    <text evidence="1">The sequence shown here is derived from an EMBL/GenBank/DDBJ whole genome shotgun (WGS) entry which is preliminary data.</text>
</comment>
<dbReference type="SUPFAM" id="SSF56784">
    <property type="entry name" value="HAD-like"/>
    <property type="match status" value="1"/>
</dbReference>
<reference evidence="1 2" key="1">
    <citation type="submission" date="2018-08" db="EMBL/GenBank/DDBJ databases">
        <title>Draft genome sequence of Psychrilyobacter sp. strain SD5 isolated from Black Sea water.</title>
        <authorList>
            <person name="Yadav S."/>
            <person name="Villanueva L."/>
            <person name="Damste J.S.S."/>
        </authorList>
    </citation>
    <scope>NUCLEOTIDE SEQUENCE [LARGE SCALE GENOMIC DNA]</scope>
    <source>
        <strain evidence="1 2">SD5</strain>
    </source>
</reference>
<proteinExistence type="predicted"/>
<dbReference type="EMBL" id="QUAJ01000004">
    <property type="protein sequence ID" value="REI42479.1"/>
    <property type="molecule type" value="Genomic_DNA"/>
</dbReference>
<protein>
    <submittedName>
        <fullName evidence="1">Cof-type HAD-IIB family hydrolase</fullName>
    </submittedName>
</protein>
<dbReference type="Proteomes" id="UP000263486">
    <property type="component" value="Unassembled WGS sequence"/>
</dbReference>
<dbReference type="InterPro" id="IPR006379">
    <property type="entry name" value="HAD-SF_hydro_IIB"/>
</dbReference>
<dbReference type="Pfam" id="PF08282">
    <property type="entry name" value="Hydrolase_3"/>
    <property type="match status" value="1"/>
</dbReference>
<dbReference type="GO" id="GO:0016787">
    <property type="term" value="F:hydrolase activity"/>
    <property type="evidence" value="ECO:0007669"/>
    <property type="project" value="UniProtKB-KW"/>
</dbReference>
<dbReference type="RefSeq" id="WP_114641520.1">
    <property type="nucleotide sequence ID" value="NZ_JAACIO010000004.1"/>
</dbReference>
<dbReference type="Gene3D" id="3.30.1240.10">
    <property type="match status" value="1"/>
</dbReference>
<sequence length="251" mass="28382">MYKLAVFDIDGTLAVKGNEIPETTLIAIKKMKENGIECLIATGRERENIGEILNTIGIENYVACNGHYVKYKEEIIYRYTYPENVLEEIRKICENKEYCYGFSNGEGLYLSDIEKMREEQAHHMLDSIKLLKDLEGEVENIILFATDGGRHFKPLEKNYQLIPWGNGMFDLLKIGRSKAVGIEEIAKRIGVEREKIISFGDGLNDLEMTKYAGLGVAMGNAKVELKKIADYITDTASNDGIYKACKKFGLI</sequence>